<evidence type="ECO:0000256" key="1">
    <source>
        <dbReference type="SAM" id="MobiDB-lite"/>
    </source>
</evidence>
<proteinExistence type="predicted"/>
<sequence length="61" mass="6744">MSCLGAGDRLRASSPQSGEDAERRGNTSLRSGAPRLRGNAFKRRHRVLILVQIHIEPAYIT</sequence>
<reference evidence="2 3" key="1">
    <citation type="submission" date="2019-03" db="EMBL/GenBank/DDBJ databases">
        <title>First draft genome of Liparis tanakae, snailfish: a comprehensive survey of snailfish specific genes.</title>
        <authorList>
            <person name="Kim W."/>
            <person name="Song I."/>
            <person name="Jeong J.-H."/>
            <person name="Kim D."/>
            <person name="Kim S."/>
            <person name="Ryu S."/>
            <person name="Song J.Y."/>
            <person name="Lee S.K."/>
        </authorList>
    </citation>
    <scope>NUCLEOTIDE SEQUENCE [LARGE SCALE GENOMIC DNA]</scope>
    <source>
        <tissue evidence="2">Muscle</tissue>
    </source>
</reference>
<accession>A0A4Z2FKJ1</accession>
<evidence type="ECO:0000313" key="2">
    <source>
        <dbReference type="EMBL" id="TNN41294.1"/>
    </source>
</evidence>
<comment type="caution">
    <text evidence="2">The sequence shown here is derived from an EMBL/GenBank/DDBJ whole genome shotgun (WGS) entry which is preliminary data.</text>
</comment>
<dbReference type="AlphaFoldDB" id="A0A4Z2FKJ1"/>
<gene>
    <name evidence="2" type="ORF">EYF80_048549</name>
</gene>
<protein>
    <submittedName>
        <fullName evidence="2">Uncharacterized protein</fullName>
    </submittedName>
</protein>
<evidence type="ECO:0000313" key="3">
    <source>
        <dbReference type="Proteomes" id="UP000314294"/>
    </source>
</evidence>
<keyword evidence="3" id="KW-1185">Reference proteome</keyword>
<organism evidence="2 3">
    <name type="scientific">Liparis tanakae</name>
    <name type="common">Tanaka's snailfish</name>
    <dbReference type="NCBI Taxonomy" id="230148"/>
    <lineage>
        <taxon>Eukaryota</taxon>
        <taxon>Metazoa</taxon>
        <taxon>Chordata</taxon>
        <taxon>Craniata</taxon>
        <taxon>Vertebrata</taxon>
        <taxon>Euteleostomi</taxon>
        <taxon>Actinopterygii</taxon>
        <taxon>Neopterygii</taxon>
        <taxon>Teleostei</taxon>
        <taxon>Neoteleostei</taxon>
        <taxon>Acanthomorphata</taxon>
        <taxon>Eupercaria</taxon>
        <taxon>Perciformes</taxon>
        <taxon>Cottioidei</taxon>
        <taxon>Cottales</taxon>
        <taxon>Liparidae</taxon>
        <taxon>Liparis</taxon>
    </lineage>
</organism>
<feature type="region of interest" description="Disordered" evidence="1">
    <location>
        <begin position="1"/>
        <end position="37"/>
    </location>
</feature>
<dbReference type="EMBL" id="SRLO01001120">
    <property type="protein sequence ID" value="TNN41294.1"/>
    <property type="molecule type" value="Genomic_DNA"/>
</dbReference>
<name>A0A4Z2FKJ1_9TELE</name>
<dbReference type="Proteomes" id="UP000314294">
    <property type="component" value="Unassembled WGS sequence"/>
</dbReference>